<dbReference type="RefSeq" id="WP_306205549.1">
    <property type="nucleotide sequence ID" value="NZ_CP132353.1"/>
</dbReference>
<dbReference type="PANTHER" id="PTHR43105:SF4">
    <property type="entry name" value="PROTEIN YDEP"/>
    <property type="match status" value="1"/>
</dbReference>
<dbReference type="SUPFAM" id="SSF50692">
    <property type="entry name" value="ADC-like"/>
    <property type="match status" value="1"/>
</dbReference>
<evidence type="ECO:0000259" key="11">
    <source>
        <dbReference type="Pfam" id="PF01568"/>
    </source>
</evidence>
<evidence type="ECO:0000256" key="1">
    <source>
        <dbReference type="ARBA" id="ARBA00001942"/>
    </source>
</evidence>
<reference evidence="12 13" key="1">
    <citation type="submission" date="2023-07" db="EMBL/GenBank/DDBJ databases">
        <title>Pathogenic bacteria of pear tree diseases.</title>
        <authorList>
            <person name="Zhang Z."/>
            <person name="He L."/>
            <person name="Huang R."/>
        </authorList>
    </citation>
    <scope>NUCLEOTIDE SEQUENCE [LARGE SCALE GENOMIC DNA]</scope>
    <source>
        <strain evidence="12 13">DE2</strain>
    </source>
</reference>
<dbReference type="AlphaFoldDB" id="A0AA50DEY0"/>
<protein>
    <submittedName>
        <fullName evidence="12">FdhF/YdeP family oxidoreductase</fullName>
    </submittedName>
</protein>
<evidence type="ECO:0000313" key="13">
    <source>
        <dbReference type="Proteomes" id="UP001228139"/>
    </source>
</evidence>
<evidence type="ECO:0000256" key="6">
    <source>
        <dbReference type="ARBA" id="ARBA00022723"/>
    </source>
</evidence>
<dbReference type="Proteomes" id="UP001228139">
    <property type="component" value="Chromosome"/>
</dbReference>
<evidence type="ECO:0000256" key="9">
    <source>
        <dbReference type="ARBA" id="ARBA00023014"/>
    </source>
</evidence>
<dbReference type="PANTHER" id="PTHR43105">
    <property type="entry name" value="RESPIRATORY NITRATE REDUCTASE"/>
    <property type="match status" value="1"/>
</dbReference>
<dbReference type="Pfam" id="PF00384">
    <property type="entry name" value="Molybdopterin"/>
    <property type="match status" value="1"/>
</dbReference>
<dbReference type="InterPro" id="IPR041953">
    <property type="entry name" value="YdeP_MopB"/>
</dbReference>
<evidence type="ECO:0000256" key="4">
    <source>
        <dbReference type="ARBA" id="ARBA00022485"/>
    </source>
</evidence>
<dbReference type="Gene3D" id="2.40.40.20">
    <property type="match status" value="1"/>
</dbReference>
<organism evidence="12 13">
    <name type="scientific">Erwinia pyri</name>
    <dbReference type="NCBI Taxonomy" id="3062598"/>
    <lineage>
        <taxon>Bacteria</taxon>
        <taxon>Pseudomonadati</taxon>
        <taxon>Pseudomonadota</taxon>
        <taxon>Gammaproteobacteria</taxon>
        <taxon>Enterobacterales</taxon>
        <taxon>Erwiniaceae</taxon>
        <taxon>Erwinia</taxon>
    </lineage>
</organism>
<dbReference type="InterPro" id="IPR006656">
    <property type="entry name" value="Mopterin_OxRdtase"/>
</dbReference>
<dbReference type="GO" id="GO:0008863">
    <property type="term" value="F:formate dehydrogenase (NAD+) activity"/>
    <property type="evidence" value="ECO:0007669"/>
    <property type="project" value="InterPro"/>
</dbReference>
<dbReference type="GO" id="GO:0043546">
    <property type="term" value="F:molybdopterin cofactor binding"/>
    <property type="evidence" value="ECO:0007669"/>
    <property type="project" value="InterPro"/>
</dbReference>
<evidence type="ECO:0000256" key="3">
    <source>
        <dbReference type="ARBA" id="ARBA00010312"/>
    </source>
</evidence>
<dbReference type="NCBIfam" id="TIGR01701">
    <property type="entry name" value="Fdhalpha-like"/>
    <property type="match status" value="1"/>
</dbReference>
<evidence type="ECO:0000256" key="7">
    <source>
        <dbReference type="ARBA" id="ARBA00023002"/>
    </source>
</evidence>
<dbReference type="InterPro" id="IPR050123">
    <property type="entry name" value="Prok_molybdopt-oxidoreductase"/>
</dbReference>
<feature type="domain" description="Molybdopterin oxidoreductase" evidence="10">
    <location>
        <begin position="109"/>
        <end position="490"/>
    </location>
</feature>
<keyword evidence="6" id="KW-0479">Metal-binding</keyword>
<evidence type="ECO:0000256" key="2">
    <source>
        <dbReference type="ARBA" id="ARBA00001966"/>
    </source>
</evidence>
<dbReference type="PIRSF" id="PIRSF000144">
    <property type="entry name" value="CbbBc"/>
    <property type="match status" value="1"/>
</dbReference>
<keyword evidence="5" id="KW-0500">Molybdenum</keyword>
<dbReference type="InterPro" id="IPR010046">
    <property type="entry name" value="Mopterin_OxRdtse_a_bac"/>
</dbReference>
<dbReference type="GO" id="GO:1990204">
    <property type="term" value="C:oxidoreductase complex"/>
    <property type="evidence" value="ECO:0007669"/>
    <property type="project" value="UniProtKB-ARBA"/>
</dbReference>
<dbReference type="SUPFAM" id="SSF53706">
    <property type="entry name" value="Formate dehydrogenase/DMSO reductase, domains 1-3"/>
    <property type="match status" value="1"/>
</dbReference>
<accession>A0AA50DEY0</accession>
<proteinExistence type="inferred from homology"/>
<comment type="similarity">
    <text evidence="3">Belongs to the prokaryotic molybdopterin-containing oxidoreductase family.</text>
</comment>
<name>A0AA50DEY0_9GAMM</name>
<dbReference type="GO" id="GO:0051539">
    <property type="term" value="F:4 iron, 4 sulfur cluster binding"/>
    <property type="evidence" value="ECO:0007669"/>
    <property type="project" value="UniProtKB-KW"/>
</dbReference>
<evidence type="ECO:0000259" key="10">
    <source>
        <dbReference type="Pfam" id="PF00384"/>
    </source>
</evidence>
<dbReference type="GO" id="GO:0016020">
    <property type="term" value="C:membrane"/>
    <property type="evidence" value="ECO:0007669"/>
    <property type="project" value="TreeGrafter"/>
</dbReference>
<feature type="domain" description="Molybdopterin dinucleotide-binding" evidence="11">
    <location>
        <begin position="646"/>
        <end position="753"/>
    </location>
</feature>
<dbReference type="Pfam" id="PF01568">
    <property type="entry name" value="Molydop_binding"/>
    <property type="match status" value="1"/>
</dbReference>
<dbReference type="InterPro" id="IPR037951">
    <property type="entry name" value="MopB_CT_YdeP"/>
</dbReference>
<evidence type="ECO:0000256" key="5">
    <source>
        <dbReference type="ARBA" id="ARBA00022505"/>
    </source>
</evidence>
<keyword evidence="7" id="KW-0560">Oxidoreductase</keyword>
<comment type="cofactor">
    <cofactor evidence="2">
        <name>[4Fe-4S] cluster</name>
        <dbReference type="ChEBI" id="CHEBI:49883"/>
    </cofactor>
</comment>
<sequence length="769" mass="84534">MKFKTAIKPYQAAAGGWGSLEATTRFVFDSKQVLKNMRNLMRMNKAKGFDCPGCAWGDDNKSTFSFCENGAKAVTWEATRRFVDASFFAKYSVSALYQQSDYFLEYQGRLTEPLRYNRETDHYEPISWDEAFGLIAKHIKAMDNPDQMELYTSGRASNEASWLYQLFGRMNGSNNFPDCSNMCHEASGAGLKRSIGVGKGTIRLDDFDHADAIFVFGQNPGTNHPRMLHSLRHAADHGAKIVTFNTLRERGLERFADPQKPLEVVTSKAGTISSTYYQPNLGGDMAAVRGMVKALNQSHKELVAAGQKGLFDEVFINAKTEGMEAYLAAVEATEWSQIEQQSGLSEEQLREAAAIYQSAERVICTWAMGITQHKHSVDTVREIVNLQLLFGQLGKKGAGLCPVRGHSNVQGNRTMGIDEKPTQAFLDNLANHFGFEPPRAVGHNTVEALEAMLRDEIKVLIALGGNLAAAAPDSPRTEEALRRCGLTVQISTKLNRSHLCPGAVDALILPTLGRTEQDIQASGPQFITVEDSFSMVHASEGVGKPIADTQRSETAIVAGIANAVLGNEKLDWLALAADYNKIRDHIAATIPGFSDFNAKCDIKGGFYLGNAAAEFRFNTLNNKAQFSSARLPDSLFPQLGDVEVPFTLQTLRSHDQYNTTIYGLDDRYRGVYGQREVLFIHPEDMEKLGFAAGDDVDIETLWNDGITRKVFGFKLVPYNIPKGNLAAYYPETNPLVPLSSFGDGSGTPTSKSVPVKVTLSEVKPGLRIA</sequence>
<evidence type="ECO:0000313" key="12">
    <source>
        <dbReference type="EMBL" id="WLS77021.1"/>
    </source>
</evidence>
<dbReference type="EMBL" id="CP132353">
    <property type="protein sequence ID" value="WLS77021.1"/>
    <property type="molecule type" value="Genomic_DNA"/>
</dbReference>
<dbReference type="GO" id="GO:0045333">
    <property type="term" value="P:cellular respiration"/>
    <property type="evidence" value="ECO:0007669"/>
    <property type="project" value="UniProtKB-ARBA"/>
</dbReference>
<dbReference type="InterPro" id="IPR006657">
    <property type="entry name" value="MoPterin_dinucl-bd_dom"/>
</dbReference>
<dbReference type="Gene3D" id="3.40.228.10">
    <property type="entry name" value="Dimethylsulfoxide Reductase, domain 2"/>
    <property type="match status" value="1"/>
</dbReference>
<dbReference type="Gene3D" id="3.40.50.740">
    <property type="match status" value="1"/>
</dbReference>
<keyword evidence="9" id="KW-0411">Iron-sulfur</keyword>
<dbReference type="CDD" id="cd02787">
    <property type="entry name" value="MopB_CT_ydeP"/>
    <property type="match status" value="1"/>
</dbReference>
<keyword evidence="8" id="KW-0408">Iron</keyword>
<dbReference type="KEGG" id="epi:Q3V30_10955"/>
<keyword evidence="13" id="KW-1185">Reference proteome</keyword>
<dbReference type="CDD" id="cd02767">
    <property type="entry name" value="MopB_ydeP"/>
    <property type="match status" value="1"/>
</dbReference>
<dbReference type="GO" id="GO:0030151">
    <property type="term" value="F:molybdenum ion binding"/>
    <property type="evidence" value="ECO:0007669"/>
    <property type="project" value="InterPro"/>
</dbReference>
<keyword evidence="4" id="KW-0004">4Fe-4S</keyword>
<comment type="cofactor">
    <cofactor evidence="1">
        <name>Mo-bis(molybdopterin guanine dinucleotide)</name>
        <dbReference type="ChEBI" id="CHEBI:60539"/>
    </cofactor>
</comment>
<dbReference type="InterPro" id="IPR009010">
    <property type="entry name" value="Asp_de-COase-like_dom_sf"/>
</dbReference>
<evidence type="ECO:0000256" key="8">
    <source>
        <dbReference type="ARBA" id="ARBA00023004"/>
    </source>
</evidence>
<gene>
    <name evidence="12" type="ORF">Q3V30_10955</name>
</gene>